<dbReference type="FunFam" id="1.10.1070.11:FF:000016">
    <property type="entry name" value="PIK1p Phosphatidylinositol 4-kinase"/>
    <property type="match status" value="1"/>
</dbReference>
<dbReference type="EMBL" id="GG662644">
    <property type="protein sequence ID" value="EAR99159.3"/>
    <property type="molecule type" value="Genomic_DNA"/>
</dbReference>
<evidence type="ECO:0000256" key="2">
    <source>
        <dbReference type="ARBA" id="ARBA00012169"/>
    </source>
</evidence>
<dbReference type="OrthoDB" id="10264149at2759"/>
<dbReference type="CDD" id="cd00893">
    <property type="entry name" value="PI4Kc_III"/>
    <property type="match status" value="1"/>
</dbReference>
<dbReference type="InParanoid" id="Q23R89"/>
<feature type="domain" description="PI3K/PI4K catalytic" evidence="5">
    <location>
        <begin position="597"/>
        <end position="869"/>
    </location>
</feature>
<dbReference type="GO" id="GO:0048015">
    <property type="term" value="P:phosphatidylinositol-mediated signaling"/>
    <property type="evidence" value="ECO:0007669"/>
    <property type="project" value="TreeGrafter"/>
</dbReference>
<dbReference type="PANTHER" id="PTHR10048:SF22">
    <property type="entry name" value="PHOSPHATIDYLINOSITOL 4-KINASE BETA"/>
    <property type="match status" value="1"/>
</dbReference>
<dbReference type="eggNOG" id="KOG0903">
    <property type="taxonomic scope" value="Eukaryota"/>
</dbReference>
<dbReference type="Pfam" id="PF00454">
    <property type="entry name" value="PI3_PI4_kinase"/>
    <property type="match status" value="1"/>
</dbReference>
<dbReference type="InterPro" id="IPR000403">
    <property type="entry name" value="PI3/4_kinase_cat_dom"/>
</dbReference>
<dbReference type="GeneID" id="7834826"/>
<evidence type="ECO:0000256" key="4">
    <source>
        <dbReference type="ARBA" id="ARBA00022777"/>
    </source>
</evidence>
<gene>
    <name evidence="6" type="ORF">TTHERM_00389990</name>
</gene>
<dbReference type="SMART" id="SM00146">
    <property type="entry name" value="PI3Kc"/>
    <property type="match status" value="1"/>
</dbReference>
<dbReference type="HOGENOM" id="CLU_378782_0_0_1"/>
<dbReference type="InterPro" id="IPR036940">
    <property type="entry name" value="PI3/4_kinase_cat_sf"/>
</dbReference>
<dbReference type="GO" id="GO:0004430">
    <property type="term" value="F:1-phosphatidylinositol 4-kinase activity"/>
    <property type="evidence" value="ECO:0007669"/>
    <property type="project" value="UniProtKB-EC"/>
</dbReference>
<evidence type="ECO:0000256" key="3">
    <source>
        <dbReference type="ARBA" id="ARBA00022679"/>
    </source>
</evidence>
<proteinExistence type="predicted"/>
<reference evidence="7" key="1">
    <citation type="journal article" date="2006" name="PLoS Biol.">
        <title>Macronuclear genome sequence of the ciliate Tetrahymena thermophila, a model eukaryote.</title>
        <authorList>
            <person name="Eisen J.A."/>
            <person name="Coyne R.S."/>
            <person name="Wu M."/>
            <person name="Wu D."/>
            <person name="Thiagarajan M."/>
            <person name="Wortman J.R."/>
            <person name="Badger J.H."/>
            <person name="Ren Q."/>
            <person name="Amedeo P."/>
            <person name="Jones K.M."/>
            <person name="Tallon L.J."/>
            <person name="Delcher A.L."/>
            <person name="Salzberg S.L."/>
            <person name="Silva J.C."/>
            <person name="Haas B.J."/>
            <person name="Majoros W.H."/>
            <person name="Farzad M."/>
            <person name="Carlton J.M."/>
            <person name="Smith R.K. Jr."/>
            <person name="Garg J."/>
            <person name="Pearlman R.E."/>
            <person name="Karrer K.M."/>
            <person name="Sun L."/>
            <person name="Manning G."/>
            <person name="Elde N.C."/>
            <person name="Turkewitz A.P."/>
            <person name="Asai D.J."/>
            <person name="Wilkes D.E."/>
            <person name="Wang Y."/>
            <person name="Cai H."/>
            <person name="Collins K."/>
            <person name="Stewart B.A."/>
            <person name="Lee S.R."/>
            <person name="Wilamowska K."/>
            <person name="Weinberg Z."/>
            <person name="Ruzzo W.L."/>
            <person name="Wloga D."/>
            <person name="Gaertig J."/>
            <person name="Frankel J."/>
            <person name="Tsao C.-C."/>
            <person name="Gorovsky M.A."/>
            <person name="Keeling P.J."/>
            <person name="Waller R.F."/>
            <person name="Patron N.J."/>
            <person name="Cherry J.M."/>
            <person name="Stover N.A."/>
            <person name="Krieger C.J."/>
            <person name="del Toro C."/>
            <person name="Ryder H.F."/>
            <person name="Williamson S.C."/>
            <person name="Barbeau R.A."/>
            <person name="Hamilton E.P."/>
            <person name="Orias E."/>
        </authorList>
    </citation>
    <scope>NUCLEOTIDE SEQUENCE [LARGE SCALE GENOMIC DNA]</scope>
    <source>
        <strain evidence="7">SB210</strain>
    </source>
</reference>
<dbReference type="SUPFAM" id="SSF56112">
    <property type="entry name" value="Protein kinase-like (PK-like)"/>
    <property type="match status" value="1"/>
</dbReference>
<accession>Q23R89</accession>
<dbReference type="Gene3D" id="3.30.1010.10">
    <property type="entry name" value="Phosphatidylinositol 3-kinase Catalytic Subunit, Chain A, domain 4"/>
    <property type="match status" value="1"/>
</dbReference>
<comment type="catalytic activity">
    <reaction evidence="1">
        <text>a 1,2-diacyl-sn-glycero-3-phospho-(1D-myo-inositol) + ATP = a 1,2-diacyl-sn-glycero-3-phospho-(1D-myo-inositol 4-phosphate) + ADP + H(+)</text>
        <dbReference type="Rhea" id="RHEA:19877"/>
        <dbReference type="ChEBI" id="CHEBI:15378"/>
        <dbReference type="ChEBI" id="CHEBI:30616"/>
        <dbReference type="ChEBI" id="CHEBI:57880"/>
        <dbReference type="ChEBI" id="CHEBI:58178"/>
        <dbReference type="ChEBI" id="CHEBI:456216"/>
        <dbReference type="EC" id="2.7.1.67"/>
    </reaction>
</comment>
<evidence type="ECO:0000256" key="1">
    <source>
        <dbReference type="ARBA" id="ARBA00001686"/>
    </source>
</evidence>
<evidence type="ECO:0000313" key="6">
    <source>
        <dbReference type="EMBL" id="EAR99159.3"/>
    </source>
</evidence>
<dbReference type="PROSITE" id="PS50290">
    <property type="entry name" value="PI3_4_KINASE_3"/>
    <property type="match status" value="1"/>
</dbReference>
<dbReference type="GO" id="GO:0016020">
    <property type="term" value="C:membrane"/>
    <property type="evidence" value="ECO:0007669"/>
    <property type="project" value="TreeGrafter"/>
</dbReference>
<dbReference type="EC" id="2.7.1.67" evidence="2"/>
<organism evidence="6 7">
    <name type="scientific">Tetrahymena thermophila (strain SB210)</name>
    <dbReference type="NCBI Taxonomy" id="312017"/>
    <lineage>
        <taxon>Eukaryota</taxon>
        <taxon>Sar</taxon>
        <taxon>Alveolata</taxon>
        <taxon>Ciliophora</taxon>
        <taxon>Intramacronucleata</taxon>
        <taxon>Oligohymenophorea</taxon>
        <taxon>Hymenostomatida</taxon>
        <taxon>Tetrahymenina</taxon>
        <taxon>Tetrahymenidae</taxon>
        <taxon>Tetrahymena</taxon>
    </lineage>
</organism>
<dbReference type="InterPro" id="IPR011009">
    <property type="entry name" value="Kinase-like_dom_sf"/>
</dbReference>
<dbReference type="RefSeq" id="XP_001019404.3">
    <property type="nucleotide sequence ID" value="XM_001019404.3"/>
</dbReference>
<keyword evidence="7" id="KW-1185">Reference proteome</keyword>
<dbReference type="PANTHER" id="PTHR10048">
    <property type="entry name" value="PHOSPHATIDYLINOSITOL KINASE"/>
    <property type="match status" value="1"/>
</dbReference>
<dbReference type="AlphaFoldDB" id="Q23R89"/>
<dbReference type="GO" id="GO:0046854">
    <property type="term" value="P:phosphatidylinositol phosphate biosynthetic process"/>
    <property type="evidence" value="ECO:0007669"/>
    <property type="project" value="InterPro"/>
</dbReference>
<dbReference type="STRING" id="312017.Q23R89"/>
<dbReference type="GO" id="GO:0005737">
    <property type="term" value="C:cytoplasm"/>
    <property type="evidence" value="ECO:0007669"/>
    <property type="project" value="TreeGrafter"/>
</dbReference>
<protein>
    <recommendedName>
        <fullName evidence="2">1-phosphatidylinositol 4-kinase</fullName>
        <ecNumber evidence="2">2.7.1.67</ecNumber>
    </recommendedName>
</protein>
<keyword evidence="4" id="KW-0418">Kinase</keyword>
<dbReference type="InterPro" id="IPR015433">
    <property type="entry name" value="PI3/4_kinase"/>
</dbReference>
<evidence type="ECO:0000259" key="5">
    <source>
        <dbReference type="PROSITE" id="PS50290"/>
    </source>
</evidence>
<dbReference type="Proteomes" id="UP000009168">
    <property type="component" value="Unassembled WGS sequence"/>
</dbReference>
<dbReference type="KEGG" id="tet:TTHERM_00389990"/>
<name>Q23R89_TETTS</name>
<sequence>MSEENSIILKTKKPHGILASVFCCKCFKCCQEIDQSLLTSNDRKKILNKLIKNTSDPQLYDANSQISDPIQILIGLYLSENDEDKNDQFMQNLLRCRINANYTSRTNQRDDVEYYIPQLCSFIAFQQEFKVQKMVNYIKQAGQINFYFAHLLYFYIRSLSYIVNKNEKYQLLAIEKMQLELYDFFSEHYSNKYLTAKELYKEINQKQNHNYQDQNGHYVAPNAEEQQIADDVIQKYGTTEQDEIKQYPQFKLKSTNIILKNYKRKIILNESNLKNPRTFTNNQTQVCNPENIQDEMKGSFNIEQNGFASTINFFDDLINVSEQLKDADPKDIALRTYIKQINEQLPSAVYIPFFSQQIRNYVVLNIVPTECRVFSTKERSPYYICVEIYSPELEEAHELEEKQQKNNSQVRRIPDWKRQYALSKAQTVYEHFYQSHNNTQQSLRSGYQSERPPSKSAFQDVYMQTIEKNQQRYSRMSISNQHQFELIEMSEKQDKQNGIACAYEPQEDQMKDSKLASNTSSMVQESSQIQNTIDGMEQPVHTINEDSSAQDMELHTHIPHYINMNGQKPHNDNKEIEIIPNGEKISTKTLSKKLFGEDQADQEKRIKKKSPYAHFKSWKLVHFIVKTGDNLKQEQFAQQLIYQFDQIFKDSELNLILRPYEIISLGPNCGIIEVVKNSVTFDSLIQKLNTQQKGMNLQEFFKSYYGSGLYKAQKNFCSSLAAYSLVCYFLQIKDRHNGNILLHKDGYICHIDFGFLLSNAPGQGVGFELNVPFKLLTDYINVLGGVNSDLFKQFRQLFHKGFMAARKNQDKILILVKMFYSSHGASLPCFEKGEEAIKALEERFNPKNIKLENEYFVHTNQLIDQSLDNWKSRWYDKWQYFCQGIFY</sequence>
<keyword evidence="3" id="KW-0808">Transferase</keyword>
<evidence type="ECO:0000313" key="7">
    <source>
        <dbReference type="Proteomes" id="UP000009168"/>
    </source>
</evidence>
<dbReference type="Gene3D" id="1.10.1070.11">
    <property type="entry name" value="Phosphatidylinositol 3-/4-kinase, catalytic domain"/>
    <property type="match status" value="1"/>
</dbReference>